<name>B4CZN0_9BACT</name>
<dbReference type="RefSeq" id="WP_006979443.1">
    <property type="nucleotide sequence ID" value="NZ_ABVL01000005.1"/>
</dbReference>
<proteinExistence type="predicted"/>
<dbReference type="EMBL" id="ABVL01000005">
    <property type="protein sequence ID" value="EDY20194.1"/>
    <property type="molecule type" value="Genomic_DNA"/>
</dbReference>
<evidence type="ECO:0000313" key="2">
    <source>
        <dbReference type="Proteomes" id="UP000005824"/>
    </source>
</evidence>
<comment type="caution">
    <text evidence="1">The sequence shown here is derived from an EMBL/GenBank/DDBJ whole genome shotgun (WGS) entry which is preliminary data.</text>
</comment>
<dbReference type="STRING" id="497964.CfE428DRAFT_2118"/>
<dbReference type="AlphaFoldDB" id="B4CZN0"/>
<organism evidence="1 2">
    <name type="scientific">Chthoniobacter flavus Ellin428</name>
    <dbReference type="NCBI Taxonomy" id="497964"/>
    <lineage>
        <taxon>Bacteria</taxon>
        <taxon>Pseudomonadati</taxon>
        <taxon>Verrucomicrobiota</taxon>
        <taxon>Spartobacteria</taxon>
        <taxon>Chthoniobacterales</taxon>
        <taxon>Chthoniobacteraceae</taxon>
        <taxon>Chthoniobacter</taxon>
    </lineage>
</organism>
<protein>
    <recommendedName>
        <fullName evidence="3">Lipoprotein</fullName>
    </recommendedName>
</protein>
<evidence type="ECO:0000313" key="1">
    <source>
        <dbReference type="EMBL" id="EDY20194.1"/>
    </source>
</evidence>
<dbReference type="PROSITE" id="PS51257">
    <property type="entry name" value="PROKAR_LIPOPROTEIN"/>
    <property type="match status" value="1"/>
</dbReference>
<gene>
    <name evidence="1" type="ORF">CfE428DRAFT_2118</name>
</gene>
<dbReference type="Proteomes" id="UP000005824">
    <property type="component" value="Unassembled WGS sequence"/>
</dbReference>
<dbReference type="InParanoid" id="B4CZN0"/>
<reference evidence="1 2" key="1">
    <citation type="journal article" date="2011" name="J. Bacteriol.">
        <title>Genome sequence of Chthoniobacter flavus Ellin428, an aerobic heterotrophic soil bacterium.</title>
        <authorList>
            <person name="Kant R."/>
            <person name="van Passel M.W."/>
            <person name="Palva A."/>
            <person name="Lucas S."/>
            <person name="Lapidus A."/>
            <person name="Glavina Del Rio T."/>
            <person name="Dalin E."/>
            <person name="Tice H."/>
            <person name="Bruce D."/>
            <person name="Goodwin L."/>
            <person name="Pitluck S."/>
            <person name="Larimer F.W."/>
            <person name="Land M.L."/>
            <person name="Hauser L."/>
            <person name="Sangwan P."/>
            <person name="de Vos W.M."/>
            <person name="Janssen P.H."/>
            <person name="Smidt H."/>
        </authorList>
    </citation>
    <scope>NUCLEOTIDE SEQUENCE [LARGE SCALE GENOMIC DNA]</scope>
    <source>
        <strain evidence="1 2">Ellin428</strain>
    </source>
</reference>
<evidence type="ECO:0008006" key="3">
    <source>
        <dbReference type="Google" id="ProtNLM"/>
    </source>
</evidence>
<sequence>MKYLPLLLIAVFLVGCDTSEEDRNFYYNGWMKPETDANKRIYGGEPTKVPADPIDER</sequence>
<keyword evidence="2" id="KW-1185">Reference proteome</keyword>
<accession>B4CZN0</accession>